<evidence type="ECO:0000256" key="4">
    <source>
        <dbReference type="ARBA" id="ARBA00023136"/>
    </source>
</evidence>
<proteinExistence type="predicted"/>
<accession>A0A5N6JRJ9</accession>
<feature type="compositionally biased region" description="Basic residues" evidence="5">
    <location>
        <begin position="1087"/>
        <end position="1096"/>
    </location>
</feature>
<evidence type="ECO:0000256" key="5">
    <source>
        <dbReference type="SAM" id="MobiDB-lite"/>
    </source>
</evidence>
<feature type="transmembrane region" description="Helical" evidence="6">
    <location>
        <begin position="323"/>
        <end position="342"/>
    </location>
</feature>
<evidence type="ECO:0000256" key="1">
    <source>
        <dbReference type="ARBA" id="ARBA00004141"/>
    </source>
</evidence>
<dbReference type="OrthoDB" id="1924968at2759"/>
<dbReference type="InterPro" id="IPR023244">
    <property type="entry name" value="Brefeldin_A-sensitivity_4"/>
</dbReference>
<feature type="domain" description="Integral membrane bound transporter" evidence="8">
    <location>
        <begin position="772"/>
        <end position="896"/>
    </location>
</feature>
<dbReference type="InterPro" id="IPR018823">
    <property type="entry name" value="ArAE_2_N"/>
</dbReference>
<name>A0A5N6JRJ9_MONLA</name>
<feature type="region of interest" description="Disordered" evidence="5">
    <location>
        <begin position="1346"/>
        <end position="1451"/>
    </location>
</feature>
<feature type="compositionally biased region" description="Low complexity" evidence="5">
    <location>
        <begin position="1396"/>
        <end position="1413"/>
    </location>
</feature>
<feature type="compositionally biased region" description="Gly residues" evidence="5">
    <location>
        <begin position="1480"/>
        <end position="1494"/>
    </location>
</feature>
<feature type="transmembrane region" description="Helical" evidence="6">
    <location>
        <begin position="826"/>
        <end position="844"/>
    </location>
</feature>
<feature type="transmembrane region" description="Helical" evidence="6">
    <location>
        <begin position="800"/>
        <end position="820"/>
    </location>
</feature>
<keyword evidence="4 6" id="KW-0472">Membrane</keyword>
<keyword evidence="2 6" id="KW-0812">Transmembrane</keyword>
<feature type="transmembrane region" description="Helical" evidence="6">
    <location>
        <begin position="884"/>
        <end position="904"/>
    </location>
</feature>
<evidence type="ECO:0000259" key="8">
    <source>
        <dbReference type="Pfam" id="PF13515"/>
    </source>
</evidence>
<feature type="region of interest" description="Disordered" evidence="5">
    <location>
        <begin position="1480"/>
        <end position="1499"/>
    </location>
</feature>
<feature type="compositionally biased region" description="Pro residues" evidence="5">
    <location>
        <begin position="1414"/>
        <end position="1424"/>
    </location>
</feature>
<feature type="region of interest" description="Disordered" evidence="5">
    <location>
        <begin position="1082"/>
        <end position="1110"/>
    </location>
</feature>
<sequence length="1517" mass="169789">MAPASSRDFENKDQSSPPSSPHKTTFTSPSSTIRFGRRDSITADDGSRIHRRLHMPIHIKGNTNDRHIRVQEPEGSQVKSPSTSIYMGSYTPRRSRSLAGSRPGSIKSPPASNPASPRSSFSFSHSHMSLLSDLLQDYNLDLETYGVEELRDGFFDAAFFKPPKTSHEELMRDAESTLPAAFKKKHPLSLKHFFPRQWRGIKEISKQLVTTRAGIKLIKSFLPFFICYIFCLVPVIRNWLGRYNYIMVISAIINHSGRSVGAQIDGTILTIFGTAGGLGWGAFALWLSDFTATARRGYGGILAAFLVVFIGIIAALRSYYIRLYQLVLCAGMAVLYTCLADTSDRTTWKVLFEYGIPWLLGQAVALLVCCIVIPDAGARSLAVSLHNAFETMQEGLQLPQSEPVTVHRQLAFTFVNLSQAYRDLVLDISITRFKPSDVMALRNLMQAVIRSLLSLRMESHLFDDSDKEEDSDIPLSPAVSALSIRRFQSASVINIDGPRRPRLQRSDTEDRAVELVSSKLAEPTSNLLSCLRSALQRCDAVLMDMSGHRVFLGPPKDVSDDIVGALTSIRKAKIKYDEEEEQLLQNPNLPPTYSDHPEVVEIFLFVHPIRQAANSAEALLVKVNEMQQRRSGWRIYLPSYPFGKALQRTNGQVRHDRGGVTAGFFFRSQRELAKIMKGMTNVYKPAPRKEKGTGQEENFEDLEPIDTMGAYAEEEEIAMDRNSQASRQKRLRYKTWKVIHRLQGFETRFAFKVALVTSLLSVPAWLSQSRGWWNTHESWWAVIMVWIMMHPRVGGNIQDLVTRAFCAVLGAVWGGIACGADDGNPYVMAVFAAIFMIPMMYRFTQSPHPRSGIVGCISFVVVSLSAYTAPENTPVSTVAWTRGAAFMVGTVSAVVVNWFLWPFVARHELRKALSSMLIYSSIIYRGVVAKYVYYEDGEEPGVKDVLQSEMLEGRLREGFVRIRQLLALTRHEIRLRGPFNPLPYSALIDACERFFEYLVSVRQSSLFFHPHYLSDNQQASESLLAFRRDAVACVLMNLYVLAGALRGDRRVPRYLPSAASARKRLLDHMALLESMNVPATSSGVSVKSKRSKRRSKRKEEEDSNEMVNNLPGGRKWPQIYSYSYSQSLTGCVAQLEQLCKYTKAIVGEQGFDPILEDEYEDLTRGREERVIDIRHDDYCNFCSLLPNINTSIHFFVLFFHSSFQYPITFSESVNFNYSLIPNNHQPIQTVFPPVTSTPNLLFLAQNFQHLLSLLPLLHQLIVHNPLWKIPHSQMRCMSPRFQTVLLLNRMRKTFTYKFQTESAKAHGTTNGHLSHHLIASHALPQITSHHITTQHNKKKAKQNILHPNLGHAPTTPSIVPLSTNPPFPPTLSKNRRQLQQPPNPRLKPHLPQILMPHNPLHHPNPSVPSARPSPSAPPPQPTPPKTQTTSASPASTSAPSPHRRERVDEDRDAVVVDAHGVVEGFWGELLLRVGLDGAGQGGGGEGEGGEGRAGAGAPAVGEVEMSCVREAGTAVQP</sequence>
<dbReference type="InterPro" id="IPR052430">
    <property type="entry name" value="IVT-Associated"/>
</dbReference>
<evidence type="ECO:0000256" key="6">
    <source>
        <dbReference type="SAM" id="Phobius"/>
    </source>
</evidence>
<feature type="transmembrane region" description="Helical" evidence="6">
    <location>
        <begin position="260"/>
        <end position="286"/>
    </location>
</feature>
<feature type="compositionally biased region" description="Polar residues" evidence="5">
    <location>
        <begin position="14"/>
        <end position="33"/>
    </location>
</feature>
<keyword evidence="10" id="KW-1185">Reference proteome</keyword>
<dbReference type="Proteomes" id="UP000326757">
    <property type="component" value="Unassembled WGS sequence"/>
</dbReference>
<gene>
    <name evidence="9" type="ORF">EYC80_010079</name>
</gene>
<feature type="transmembrane region" description="Helical" evidence="6">
    <location>
        <begin position="851"/>
        <end position="869"/>
    </location>
</feature>
<protein>
    <submittedName>
        <fullName evidence="9">Uncharacterized protein</fullName>
    </submittedName>
</protein>
<feature type="transmembrane region" description="Helical" evidence="6">
    <location>
        <begin position="354"/>
        <end position="373"/>
    </location>
</feature>
<feature type="compositionally biased region" description="Basic and acidic residues" evidence="5">
    <location>
        <begin position="63"/>
        <end position="72"/>
    </location>
</feature>
<dbReference type="Pfam" id="PF10337">
    <property type="entry name" value="ArAE_2_N"/>
    <property type="match status" value="1"/>
</dbReference>
<feature type="compositionally biased region" description="Polar residues" evidence="5">
    <location>
        <begin position="77"/>
        <end position="86"/>
    </location>
</feature>
<organism evidence="9 10">
    <name type="scientific">Monilinia laxa</name>
    <name type="common">Brown rot fungus</name>
    <name type="synonym">Sclerotinia laxa</name>
    <dbReference type="NCBI Taxonomy" id="61186"/>
    <lineage>
        <taxon>Eukaryota</taxon>
        <taxon>Fungi</taxon>
        <taxon>Dikarya</taxon>
        <taxon>Ascomycota</taxon>
        <taxon>Pezizomycotina</taxon>
        <taxon>Leotiomycetes</taxon>
        <taxon>Helotiales</taxon>
        <taxon>Sclerotiniaceae</taxon>
        <taxon>Monilinia</taxon>
    </lineage>
</organism>
<evidence type="ECO:0000256" key="2">
    <source>
        <dbReference type="ARBA" id="ARBA00022692"/>
    </source>
</evidence>
<feature type="domain" description="Putative ER transporter 6TM N-terminal" evidence="7">
    <location>
        <begin position="217"/>
        <end position="285"/>
    </location>
</feature>
<dbReference type="GO" id="GO:0016020">
    <property type="term" value="C:membrane"/>
    <property type="evidence" value="ECO:0007669"/>
    <property type="project" value="UniProtKB-SubCell"/>
</dbReference>
<keyword evidence="3 6" id="KW-1133">Transmembrane helix</keyword>
<evidence type="ECO:0000313" key="9">
    <source>
        <dbReference type="EMBL" id="KAB8291403.1"/>
    </source>
</evidence>
<evidence type="ECO:0000259" key="7">
    <source>
        <dbReference type="Pfam" id="PF10337"/>
    </source>
</evidence>
<dbReference type="InterPro" id="IPR049453">
    <property type="entry name" value="Memb_transporter_dom"/>
</dbReference>
<feature type="region of interest" description="Disordered" evidence="5">
    <location>
        <begin position="1"/>
        <end position="120"/>
    </location>
</feature>
<dbReference type="PRINTS" id="PR02047">
    <property type="entry name" value="BREFELDNASP4"/>
</dbReference>
<comment type="caution">
    <text evidence="9">The sequence shown here is derived from an EMBL/GenBank/DDBJ whole genome shotgun (WGS) entry which is preliminary data.</text>
</comment>
<feature type="compositionally biased region" description="Low complexity" evidence="5">
    <location>
        <begin position="108"/>
        <end position="120"/>
    </location>
</feature>
<dbReference type="PANTHER" id="PTHR47804">
    <property type="entry name" value="60S RIBOSOMAL PROTEIN L19"/>
    <property type="match status" value="1"/>
</dbReference>
<dbReference type="EMBL" id="VIGI01000015">
    <property type="protein sequence ID" value="KAB8291403.1"/>
    <property type="molecule type" value="Genomic_DNA"/>
</dbReference>
<dbReference type="Pfam" id="PF13515">
    <property type="entry name" value="FUSC_2"/>
    <property type="match status" value="1"/>
</dbReference>
<evidence type="ECO:0000256" key="3">
    <source>
        <dbReference type="ARBA" id="ARBA00022989"/>
    </source>
</evidence>
<reference evidence="9 10" key="1">
    <citation type="submission" date="2019-06" db="EMBL/GenBank/DDBJ databases">
        <title>Genome Sequence of the Brown Rot Fungal Pathogen Monilinia laxa.</title>
        <authorList>
            <person name="De Miccolis Angelini R.M."/>
            <person name="Landi L."/>
            <person name="Abate D."/>
            <person name="Pollastro S."/>
            <person name="Romanazzi G."/>
            <person name="Faretra F."/>
        </authorList>
    </citation>
    <scope>NUCLEOTIDE SEQUENCE [LARGE SCALE GENOMIC DNA]</scope>
    <source>
        <strain evidence="9 10">Mlax316</strain>
    </source>
</reference>
<comment type="subcellular location">
    <subcellularLocation>
        <location evidence="1">Membrane</location>
        <topology evidence="1">Multi-pass membrane protein</topology>
    </subcellularLocation>
</comment>
<dbReference type="PANTHER" id="PTHR47804:SF3">
    <property type="entry name" value="PROTEIN BRE4"/>
    <property type="match status" value="1"/>
</dbReference>
<feature type="compositionally biased region" description="Basic and acidic residues" evidence="5">
    <location>
        <begin position="36"/>
        <end position="48"/>
    </location>
</feature>
<feature type="compositionally biased region" description="Low complexity" evidence="5">
    <location>
        <begin position="1425"/>
        <end position="1440"/>
    </location>
</feature>
<feature type="transmembrane region" description="Helical" evidence="6">
    <location>
        <begin position="916"/>
        <end position="934"/>
    </location>
</feature>
<evidence type="ECO:0000313" key="10">
    <source>
        <dbReference type="Proteomes" id="UP000326757"/>
    </source>
</evidence>
<feature type="transmembrane region" description="Helical" evidence="6">
    <location>
        <begin position="221"/>
        <end position="240"/>
    </location>
</feature>
<feature type="transmembrane region" description="Helical" evidence="6">
    <location>
        <begin position="298"/>
        <end position="316"/>
    </location>
</feature>